<evidence type="ECO:0000313" key="2">
    <source>
        <dbReference type="EMBL" id="SEE82789.1"/>
    </source>
</evidence>
<gene>
    <name evidence="2" type="ORF">SAMN04489740_2695</name>
</gene>
<accession>A0A1H5M0E6</accession>
<feature type="region of interest" description="Disordered" evidence="1">
    <location>
        <begin position="55"/>
        <end position="79"/>
    </location>
</feature>
<dbReference type="Proteomes" id="UP000182725">
    <property type="component" value="Unassembled WGS sequence"/>
</dbReference>
<sequence>MAGDGQTSRRWREVIRPQFKAKCIEEDANCWLCGMTIDYSIVDIHDDGVWEPDHLYPRSTHPQHAEDPGGLRASHRGCNRTRSNKLHVTGLGTLSRKWFSG</sequence>
<protein>
    <recommendedName>
        <fullName evidence="4">HNH endonuclease</fullName>
    </recommendedName>
</protein>
<dbReference type="AlphaFoldDB" id="A0A1H5M0E6"/>
<dbReference type="Gene3D" id="1.10.30.50">
    <property type="match status" value="1"/>
</dbReference>
<organism evidence="2 3">
    <name type="scientific">Arthrobacter alpinus</name>
    <dbReference type="NCBI Taxonomy" id="656366"/>
    <lineage>
        <taxon>Bacteria</taxon>
        <taxon>Bacillati</taxon>
        <taxon>Actinomycetota</taxon>
        <taxon>Actinomycetes</taxon>
        <taxon>Micrococcales</taxon>
        <taxon>Micrococcaceae</taxon>
        <taxon>Arthrobacter</taxon>
    </lineage>
</organism>
<evidence type="ECO:0008006" key="4">
    <source>
        <dbReference type="Google" id="ProtNLM"/>
    </source>
</evidence>
<reference evidence="2 3" key="1">
    <citation type="submission" date="2016-10" db="EMBL/GenBank/DDBJ databases">
        <authorList>
            <person name="de Groot N.N."/>
        </authorList>
    </citation>
    <scope>NUCLEOTIDE SEQUENCE [LARGE SCALE GENOMIC DNA]</scope>
    <source>
        <strain evidence="2 3">DSM 22274</strain>
    </source>
</reference>
<dbReference type="EMBL" id="FNTV01000001">
    <property type="protein sequence ID" value="SEE82789.1"/>
    <property type="molecule type" value="Genomic_DNA"/>
</dbReference>
<name>A0A1H5M0E6_9MICC</name>
<evidence type="ECO:0000313" key="3">
    <source>
        <dbReference type="Proteomes" id="UP000182725"/>
    </source>
</evidence>
<evidence type="ECO:0000256" key="1">
    <source>
        <dbReference type="SAM" id="MobiDB-lite"/>
    </source>
</evidence>
<proteinExistence type="predicted"/>